<accession>A0A1Z5ICX1</accession>
<name>A0A1Z5ICX1_9LACO</name>
<proteinExistence type="predicted"/>
<evidence type="ECO:0000313" key="2">
    <source>
        <dbReference type="Proteomes" id="UP000198374"/>
    </source>
</evidence>
<gene>
    <name evidence="1" type="ORF">IWT30_01552</name>
</gene>
<sequence>MKRQFHKGGYSNDIANQYVTNEQPIYSLSSELETQYKYEDGKRTDEVAGYKAWFIQQGLTPFTVKFGDKIKLPEYMSIVEFDNLQAIEIKYNVYFKADGLKEVK</sequence>
<dbReference type="EMBL" id="BCMF01000007">
    <property type="protein sequence ID" value="GAW99582.1"/>
    <property type="molecule type" value="Genomic_DNA"/>
</dbReference>
<organism evidence="1 2">
    <name type="scientific">Secundilactobacillus mixtipabuli</name>
    <dbReference type="NCBI Taxonomy" id="1435342"/>
    <lineage>
        <taxon>Bacteria</taxon>
        <taxon>Bacillati</taxon>
        <taxon>Bacillota</taxon>
        <taxon>Bacilli</taxon>
        <taxon>Lactobacillales</taxon>
        <taxon>Lactobacillaceae</taxon>
        <taxon>Secundilactobacillus</taxon>
    </lineage>
</organism>
<dbReference type="AlphaFoldDB" id="A0A1Z5ICX1"/>
<dbReference type="OrthoDB" id="2167828at2"/>
<protein>
    <recommendedName>
        <fullName evidence="3">SuB0782 undefined product 764400:764714 forward MW:11955</fullName>
    </recommendedName>
</protein>
<dbReference type="Proteomes" id="UP000198374">
    <property type="component" value="Unassembled WGS sequence"/>
</dbReference>
<comment type="caution">
    <text evidence="1">The sequence shown here is derived from an EMBL/GenBank/DDBJ whole genome shotgun (WGS) entry which is preliminary data.</text>
</comment>
<evidence type="ECO:0008006" key="3">
    <source>
        <dbReference type="Google" id="ProtNLM"/>
    </source>
</evidence>
<keyword evidence="2" id="KW-1185">Reference proteome</keyword>
<evidence type="ECO:0000313" key="1">
    <source>
        <dbReference type="EMBL" id="GAW99582.1"/>
    </source>
</evidence>
<dbReference type="RefSeq" id="WP_089109384.1">
    <property type="nucleotide sequence ID" value="NZ_BCMF01000007.1"/>
</dbReference>
<reference evidence="1 2" key="1">
    <citation type="submission" date="2015-11" db="EMBL/GenBank/DDBJ databases">
        <title>Draft genome sequences of new species of the genus Lactobacillus isolated from orchardgrass silage.</title>
        <authorList>
            <person name="Tohno M."/>
            <person name="Tanizawa Y."/>
            <person name="Arita M."/>
        </authorList>
    </citation>
    <scope>NUCLEOTIDE SEQUENCE [LARGE SCALE GENOMIC DNA]</scope>
    <source>
        <strain evidence="1 2">IWT30</strain>
    </source>
</reference>